<keyword evidence="3 6" id="KW-0812">Transmembrane</keyword>
<dbReference type="InterPro" id="IPR036837">
    <property type="entry name" value="Cation_efflux_CTD_sf"/>
</dbReference>
<keyword evidence="2" id="KW-0813">Transport</keyword>
<keyword evidence="5 6" id="KW-0472">Membrane</keyword>
<reference evidence="9" key="1">
    <citation type="journal article" date="2015" name="Nature">
        <title>Complex archaea that bridge the gap between prokaryotes and eukaryotes.</title>
        <authorList>
            <person name="Spang A."/>
            <person name="Saw J.H."/>
            <person name="Jorgensen S.L."/>
            <person name="Zaremba-Niedzwiedzka K."/>
            <person name="Martijn J."/>
            <person name="Lind A.E."/>
            <person name="van Eijk R."/>
            <person name="Schleper C."/>
            <person name="Guy L."/>
            <person name="Ettema T.J."/>
        </authorList>
    </citation>
    <scope>NUCLEOTIDE SEQUENCE</scope>
</reference>
<dbReference type="GO" id="GO:0016020">
    <property type="term" value="C:membrane"/>
    <property type="evidence" value="ECO:0007669"/>
    <property type="project" value="UniProtKB-SubCell"/>
</dbReference>
<evidence type="ECO:0000256" key="1">
    <source>
        <dbReference type="ARBA" id="ARBA00004141"/>
    </source>
</evidence>
<evidence type="ECO:0000259" key="7">
    <source>
        <dbReference type="Pfam" id="PF01545"/>
    </source>
</evidence>
<organism evidence="9">
    <name type="scientific">marine sediment metagenome</name>
    <dbReference type="NCBI Taxonomy" id="412755"/>
    <lineage>
        <taxon>unclassified sequences</taxon>
        <taxon>metagenomes</taxon>
        <taxon>ecological metagenomes</taxon>
    </lineage>
</organism>
<accession>A0A0F9TQB4</accession>
<feature type="domain" description="Cation efflux protein cytoplasmic" evidence="8">
    <location>
        <begin position="209"/>
        <end position="284"/>
    </location>
</feature>
<dbReference type="InterPro" id="IPR058533">
    <property type="entry name" value="Cation_efflux_TM"/>
</dbReference>
<dbReference type="InterPro" id="IPR002524">
    <property type="entry name" value="Cation_efflux"/>
</dbReference>
<feature type="domain" description="Cation efflux protein cytoplasmic" evidence="8">
    <location>
        <begin position="396"/>
        <end position="469"/>
    </location>
</feature>
<dbReference type="Pfam" id="PF01545">
    <property type="entry name" value="Cation_efflux"/>
    <property type="match status" value="1"/>
</dbReference>
<dbReference type="EMBL" id="LAZR01001503">
    <property type="protein sequence ID" value="KKN43578.1"/>
    <property type="molecule type" value="Genomic_DNA"/>
</dbReference>
<dbReference type="NCBIfam" id="TIGR01297">
    <property type="entry name" value="CDF"/>
    <property type="match status" value="1"/>
</dbReference>
<evidence type="ECO:0000256" key="4">
    <source>
        <dbReference type="ARBA" id="ARBA00022989"/>
    </source>
</evidence>
<feature type="transmembrane region" description="Helical" evidence="6">
    <location>
        <begin position="7"/>
        <end position="35"/>
    </location>
</feature>
<comment type="subcellular location">
    <subcellularLocation>
        <location evidence="1">Membrane</location>
        <topology evidence="1">Multi-pass membrane protein</topology>
    </subcellularLocation>
</comment>
<evidence type="ECO:0000256" key="5">
    <source>
        <dbReference type="ARBA" id="ARBA00023136"/>
    </source>
</evidence>
<proteinExistence type="predicted"/>
<dbReference type="GO" id="GO:0008324">
    <property type="term" value="F:monoatomic cation transmembrane transporter activity"/>
    <property type="evidence" value="ECO:0007669"/>
    <property type="project" value="InterPro"/>
</dbReference>
<feature type="domain" description="Cation efflux protein cytoplasmic" evidence="8">
    <location>
        <begin position="294"/>
        <end position="369"/>
    </location>
</feature>
<feature type="transmembrane region" description="Helical" evidence="6">
    <location>
        <begin position="112"/>
        <end position="132"/>
    </location>
</feature>
<protein>
    <recommendedName>
        <fullName evidence="10">Cation efflux protein cytoplasmic domain-containing protein</fullName>
    </recommendedName>
</protein>
<dbReference type="PANTHER" id="PTHR43840:SF15">
    <property type="entry name" value="MITOCHONDRIAL METAL TRANSPORTER 1-RELATED"/>
    <property type="match status" value="1"/>
</dbReference>
<evidence type="ECO:0000259" key="8">
    <source>
        <dbReference type="Pfam" id="PF16916"/>
    </source>
</evidence>
<comment type="caution">
    <text evidence="9">The sequence shown here is derived from an EMBL/GenBank/DDBJ whole genome shotgun (WGS) entry which is preliminary data.</text>
</comment>
<dbReference type="Pfam" id="PF16916">
    <property type="entry name" value="ZT_dimer"/>
    <property type="match status" value="3"/>
</dbReference>
<dbReference type="Gene3D" id="3.30.70.1350">
    <property type="entry name" value="Cation efflux protein, cytoplasmic domain"/>
    <property type="match status" value="3"/>
</dbReference>
<dbReference type="InterPro" id="IPR050291">
    <property type="entry name" value="CDF_Transporter"/>
</dbReference>
<gene>
    <name evidence="9" type="ORF">LCGC14_0701780</name>
</gene>
<dbReference type="Gene3D" id="1.20.1510.10">
    <property type="entry name" value="Cation efflux protein transmembrane domain"/>
    <property type="match status" value="1"/>
</dbReference>
<evidence type="ECO:0008006" key="10">
    <source>
        <dbReference type="Google" id="ProtNLM"/>
    </source>
</evidence>
<evidence type="ECO:0000256" key="6">
    <source>
        <dbReference type="SAM" id="Phobius"/>
    </source>
</evidence>
<sequence length="479" mass="54590">MDVKLKYGFLTLAIIIFQSIIKLFGVLITGSLSFLSETVDTLTDILFISITLYSLYYSQKPADYQHMYGHSKIDSMSGLIQGVILMNIYVLLIYNAIQVIVSRSFEFINPELGLIILTISFVVNLVFSRVLISKGKRQKSLTLEMQGLNLFQDSMRAIIVLISFIFAYFSIFFIDPLLSIGLSIWVIYGAFKLAKGGVVELTDTNPVSSIIIEKLRQEIFNLEHVVGVHDLKIRVSGKSLFLEVHLSVEDHISIIHANVIIKSIRNMSDKIFPLYDVECIVEMNPLASEKSIGEELVNLIYSMKSEYPHIINFKDLNIFRLENNYILSLIVVVNEKLLLSEAHQICTIFESDLRKQAPFISRIITHIESEMYGRTLSSNQIKCDDVGPEMLEHISKIVEGVLRNHSQVKGYHGLEFWATLDYYLLELHVFFDGTLNISETHNYTSEIEKLIRNELGIDNLDAIFLHSEPIEGRTDGILF</sequence>
<feature type="transmembrane region" description="Helical" evidence="6">
    <location>
        <begin position="41"/>
        <end position="58"/>
    </location>
</feature>
<dbReference type="PANTHER" id="PTHR43840">
    <property type="entry name" value="MITOCHONDRIAL METAL TRANSPORTER 1-RELATED"/>
    <property type="match status" value="1"/>
</dbReference>
<evidence type="ECO:0000256" key="3">
    <source>
        <dbReference type="ARBA" id="ARBA00022692"/>
    </source>
</evidence>
<feature type="transmembrane region" description="Helical" evidence="6">
    <location>
        <begin position="79"/>
        <end position="100"/>
    </location>
</feature>
<dbReference type="InterPro" id="IPR027469">
    <property type="entry name" value="Cation_efflux_TMD_sf"/>
</dbReference>
<evidence type="ECO:0000256" key="2">
    <source>
        <dbReference type="ARBA" id="ARBA00022448"/>
    </source>
</evidence>
<evidence type="ECO:0000313" key="9">
    <source>
        <dbReference type="EMBL" id="KKN43578.1"/>
    </source>
</evidence>
<name>A0A0F9TQB4_9ZZZZ</name>
<dbReference type="InterPro" id="IPR027470">
    <property type="entry name" value="Cation_efflux_CTD"/>
</dbReference>
<keyword evidence="4 6" id="KW-1133">Transmembrane helix</keyword>
<feature type="domain" description="Cation efflux protein transmembrane" evidence="7">
    <location>
        <begin position="10"/>
        <end position="201"/>
    </location>
</feature>
<dbReference type="SUPFAM" id="SSF160240">
    <property type="entry name" value="Cation efflux protein cytoplasmic domain-like"/>
    <property type="match status" value="3"/>
</dbReference>
<dbReference type="AlphaFoldDB" id="A0A0F9TQB4"/>
<dbReference type="SUPFAM" id="SSF161111">
    <property type="entry name" value="Cation efflux protein transmembrane domain-like"/>
    <property type="match status" value="1"/>
</dbReference>